<feature type="domain" description="Autotransproter heptosyltransferase TibC/BAHTCr-like N-terminal" evidence="4">
    <location>
        <begin position="28"/>
        <end position="89"/>
    </location>
</feature>
<dbReference type="PANTHER" id="PTHR30160">
    <property type="entry name" value="TETRAACYLDISACCHARIDE 4'-KINASE-RELATED"/>
    <property type="match status" value="1"/>
</dbReference>
<dbReference type="GO" id="GO:0008713">
    <property type="term" value="F:ADP-heptose-lipopolysaccharide heptosyltransferase activity"/>
    <property type="evidence" value="ECO:0007669"/>
    <property type="project" value="TreeGrafter"/>
</dbReference>
<dbReference type="RefSeq" id="WP_189536625.1">
    <property type="nucleotide sequence ID" value="NZ_BMYX01000026.1"/>
</dbReference>
<reference evidence="5" key="2">
    <citation type="submission" date="2020-09" db="EMBL/GenBank/DDBJ databases">
        <authorList>
            <person name="Sun Q."/>
            <person name="Kim S."/>
        </authorList>
    </citation>
    <scope>NUCLEOTIDE SEQUENCE</scope>
    <source>
        <strain evidence="5">KCTC 32182</strain>
    </source>
</reference>
<dbReference type="InterPro" id="IPR002201">
    <property type="entry name" value="Glyco_trans_9"/>
</dbReference>
<keyword evidence="1" id="KW-0328">Glycosyltransferase</keyword>
<evidence type="ECO:0000256" key="1">
    <source>
        <dbReference type="ARBA" id="ARBA00022676"/>
    </source>
</evidence>
<dbReference type="Gene3D" id="3.40.50.2000">
    <property type="entry name" value="Glycogen Phosphorylase B"/>
    <property type="match status" value="1"/>
</dbReference>
<sequence length="420" mass="47432">MSQPLPADDLPAVRPYRAVPPGLPTQTGPAGIRYDFNDGARILLPPGDWHVELSDADTGNLLFTTDTREGWVLSGKKFLVRFVLRVWVKGEPSPCLEHEMSLENRPVRVHFPVGTLGDILAWFPYLERFRQRYRGSVTYTMAEEIATLFSDTYPALVHVQPDAPDDTLYASYWLGLFFDDEGHSRQPVDFRMAGLNRTAGNILGVDNSEARPNLKLDAPRTIAEPYVCIAVQASTQCKKWNNPAGWNDVVRHLKEKGYRVLCIDKDAVHGQTPAWTHLPREAEDFTGERPLAERAALLQHASAFVGVSSGLAWLAWACRIPTVLISGFTLPQNEFHTPYRVFNVHTCNGCWNDVRVRFDHHDFFWCPHHKGTPRQYECSALITSLQVIKQLDLALEESRWRQDAAHALPASLRLACETQP</sequence>
<dbReference type="InterPro" id="IPR051199">
    <property type="entry name" value="LPS_LOS_Heptosyltrfase"/>
</dbReference>
<keyword evidence="6" id="KW-1185">Reference proteome</keyword>
<dbReference type="EMBL" id="BMYX01000026">
    <property type="protein sequence ID" value="GGY28211.1"/>
    <property type="molecule type" value="Genomic_DNA"/>
</dbReference>
<dbReference type="InterPro" id="IPR049327">
    <property type="entry name" value="TibC/BAHTCr-like_N"/>
</dbReference>
<name>A0A918P739_9NEIS</name>
<dbReference type="GO" id="GO:0005829">
    <property type="term" value="C:cytosol"/>
    <property type="evidence" value="ECO:0007669"/>
    <property type="project" value="TreeGrafter"/>
</dbReference>
<dbReference type="Pfam" id="PF01075">
    <property type="entry name" value="Glyco_transf_9"/>
    <property type="match status" value="1"/>
</dbReference>
<gene>
    <name evidence="5" type="ORF">GCM10011289_34290</name>
</gene>
<dbReference type="SUPFAM" id="SSF53756">
    <property type="entry name" value="UDP-Glycosyltransferase/glycogen phosphorylase"/>
    <property type="match status" value="1"/>
</dbReference>
<dbReference type="Pfam" id="PF21129">
    <property type="entry name" value="TibC_1st"/>
    <property type="match status" value="1"/>
</dbReference>
<dbReference type="Proteomes" id="UP000645257">
    <property type="component" value="Unassembled WGS sequence"/>
</dbReference>
<evidence type="ECO:0000259" key="4">
    <source>
        <dbReference type="Pfam" id="PF21129"/>
    </source>
</evidence>
<dbReference type="AlphaFoldDB" id="A0A918P739"/>
<protein>
    <submittedName>
        <fullName evidence="5">Autotransporter strand-loop-strand O-heptosyltransferase</fullName>
    </submittedName>
</protein>
<dbReference type="PANTHER" id="PTHR30160:SF1">
    <property type="entry name" value="LIPOPOLYSACCHARIDE 1,2-N-ACETYLGLUCOSAMINETRANSFERASE-RELATED"/>
    <property type="match status" value="1"/>
</dbReference>
<feature type="region of interest" description="Disordered" evidence="3">
    <location>
        <begin position="1"/>
        <end position="30"/>
    </location>
</feature>
<proteinExistence type="predicted"/>
<accession>A0A918P739</accession>
<comment type="caution">
    <text evidence="5">The sequence shown here is derived from an EMBL/GenBank/DDBJ whole genome shotgun (WGS) entry which is preliminary data.</text>
</comment>
<keyword evidence="2" id="KW-0808">Transferase</keyword>
<dbReference type="NCBIfam" id="TIGR04414">
    <property type="entry name" value="hepto_Aah_TibC"/>
    <property type="match status" value="1"/>
</dbReference>
<evidence type="ECO:0000313" key="5">
    <source>
        <dbReference type="EMBL" id="GGY28211.1"/>
    </source>
</evidence>
<dbReference type="GO" id="GO:0009244">
    <property type="term" value="P:lipopolysaccharide core region biosynthetic process"/>
    <property type="evidence" value="ECO:0007669"/>
    <property type="project" value="TreeGrafter"/>
</dbReference>
<dbReference type="InterPro" id="IPR030929">
    <property type="entry name" value="Aah/TibC-like"/>
</dbReference>
<organism evidence="5 6">
    <name type="scientific">Paludibacterium paludis</name>
    <dbReference type="NCBI Taxonomy" id="1225769"/>
    <lineage>
        <taxon>Bacteria</taxon>
        <taxon>Pseudomonadati</taxon>
        <taxon>Pseudomonadota</taxon>
        <taxon>Betaproteobacteria</taxon>
        <taxon>Neisseriales</taxon>
        <taxon>Chromobacteriaceae</taxon>
        <taxon>Paludibacterium</taxon>
    </lineage>
</organism>
<evidence type="ECO:0000313" key="6">
    <source>
        <dbReference type="Proteomes" id="UP000645257"/>
    </source>
</evidence>
<reference evidence="5" key="1">
    <citation type="journal article" date="2014" name="Int. J. Syst. Evol. Microbiol.">
        <title>Complete genome sequence of Corynebacterium casei LMG S-19264T (=DSM 44701T), isolated from a smear-ripened cheese.</title>
        <authorList>
            <consortium name="US DOE Joint Genome Institute (JGI-PGF)"/>
            <person name="Walter F."/>
            <person name="Albersmeier A."/>
            <person name="Kalinowski J."/>
            <person name="Ruckert C."/>
        </authorList>
    </citation>
    <scope>NUCLEOTIDE SEQUENCE</scope>
    <source>
        <strain evidence="5">KCTC 32182</strain>
    </source>
</reference>
<evidence type="ECO:0000256" key="3">
    <source>
        <dbReference type="SAM" id="MobiDB-lite"/>
    </source>
</evidence>
<evidence type="ECO:0000256" key="2">
    <source>
        <dbReference type="ARBA" id="ARBA00022679"/>
    </source>
</evidence>